<feature type="compositionally biased region" description="Polar residues" evidence="1">
    <location>
        <begin position="67"/>
        <end position="87"/>
    </location>
</feature>
<dbReference type="AlphaFoldDB" id="A0ABD3RXV5"/>
<reference evidence="3 4" key="1">
    <citation type="submission" date="2024-10" db="EMBL/GenBank/DDBJ databases">
        <title>Updated reference genomes for cyclostephanoid diatoms.</title>
        <authorList>
            <person name="Roberts W.R."/>
            <person name="Alverson A.J."/>
        </authorList>
    </citation>
    <scope>NUCLEOTIDE SEQUENCE [LARGE SCALE GENOMIC DNA]</scope>
    <source>
        <strain evidence="3 4">AJA228-03</strain>
    </source>
</reference>
<accession>A0ABD3RXV5</accession>
<comment type="caution">
    <text evidence="3">The sequence shown here is derived from an EMBL/GenBank/DDBJ whole genome shotgun (WGS) entry which is preliminary data.</text>
</comment>
<dbReference type="Proteomes" id="UP001530377">
    <property type="component" value="Unassembled WGS sequence"/>
</dbReference>
<evidence type="ECO:0000256" key="1">
    <source>
        <dbReference type="SAM" id="MobiDB-lite"/>
    </source>
</evidence>
<feature type="domain" description="DUF6824" evidence="2">
    <location>
        <begin position="94"/>
        <end position="169"/>
    </location>
</feature>
<organism evidence="3 4">
    <name type="scientific">Cyclostephanos tholiformis</name>
    <dbReference type="NCBI Taxonomy" id="382380"/>
    <lineage>
        <taxon>Eukaryota</taxon>
        <taxon>Sar</taxon>
        <taxon>Stramenopiles</taxon>
        <taxon>Ochrophyta</taxon>
        <taxon>Bacillariophyta</taxon>
        <taxon>Coscinodiscophyceae</taxon>
        <taxon>Thalassiosirophycidae</taxon>
        <taxon>Stephanodiscales</taxon>
        <taxon>Stephanodiscaceae</taxon>
        <taxon>Cyclostephanos</taxon>
    </lineage>
</organism>
<sequence length="243" mass="27628">MVRFSTAQTRNFIDSLPPMDEEFFEAVDKISPDESLQWMDSFDDTKLDSIEPLPWRIESSTHIDCPTVSTTPSDCQSHNQETASQPISAPDRFDVVGGRGQCIQRLPGNETYRKLVSVNKRIYARCHKKDKGKVSQVGGRFLEYDEPTRTYHENSDKRASMKTSQALREGLSTIRKQIYSDLAAGRCQSWPDANLLGTSNVPLPAERYFEYSVRYLQVHLKNEFPSACEKNASYGVQGTSHKY</sequence>
<protein>
    <recommendedName>
        <fullName evidence="2">DUF6824 domain-containing protein</fullName>
    </recommendedName>
</protein>
<name>A0ABD3RXV5_9STRA</name>
<keyword evidence="4" id="KW-1185">Reference proteome</keyword>
<feature type="region of interest" description="Disordered" evidence="1">
    <location>
        <begin position="67"/>
        <end position="89"/>
    </location>
</feature>
<dbReference type="EMBL" id="JALLPB020000120">
    <property type="protein sequence ID" value="KAL3817073.1"/>
    <property type="molecule type" value="Genomic_DNA"/>
</dbReference>
<evidence type="ECO:0000313" key="4">
    <source>
        <dbReference type="Proteomes" id="UP001530377"/>
    </source>
</evidence>
<evidence type="ECO:0000313" key="3">
    <source>
        <dbReference type="EMBL" id="KAL3817073.1"/>
    </source>
</evidence>
<dbReference type="Pfam" id="PF20710">
    <property type="entry name" value="DUF6824"/>
    <property type="match status" value="1"/>
</dbReference>
<proteinExistence type="predicted"/>
<gene>
    <name evidence="3" type="ORF">ACHAXA_000123</name>
</gene>
<dbReference type="InterPro" id="IPR049227">
    <property type="entry name" value="DUF6824"/>
</dbReference>
<evidence type="ECO:0000259" key="2">
    <source>
        <dbReference type="Pfam" id="PF20710"/>
    </source>
</evidence>